<protein>
    <submittedName>
        <fullName evidence="1">HAD family phosphatase</fullName>
    </submittedName>
</protein>
<dbReference type="Pfam" id="PF13419">
    <property type="entry name" value="HAD_2"/>
    <property type="match status" value="1"/>
</dbReference>
<evidence type="ECO:0000313" key="2">
    <source>
        <dbReference type="Proteomes" id="UP000321234"/>
    </source>
</evidence>
<dbReference type="Proteomes" id="UP000321234">
    <property type="component" value="Unassembled WGS sequence"/>
</dbReference>
<dbReference type="InterPro" id="IPR023198">
    <property type="entry name" value="PGP-like_dom2"/>
</dbReference>
<keyword evidence="2" id="KW-1185">Reference proteome</keyword>
<dbReference type="EMBL" id="VKAC01000004">
    <property type="protein sequence ID" value="TXR56864.1"/>
    <property type="molecule type" value="Genomic_DNA"/>
</dbReference>
<sequence>MDGTLVDTEPYWFAAEFGLVADHGGSWSEAQARSLVGSDLRESARRLRTEGGVDLVIDEVVAELLRRVVEQFRRDVPWRPGARELLTAVGDAGVPCALVTMSWKVLADELVALLPEGTFAAVVTGDAVTRGKPAPDPYLEAARRLSADPSRCVALEDSTTGVTSALAAGVPTVGIPCVVELEGRPGLVRVASLEGRDPAWLAAVAAGAAPDEGASTPLVR</sequence>
<accession>A0A5C8ZH42</accession>
<dbReference type="InterPro" id="IPR036412">
    <property type="entry name" value="HAD-like_sf"/>
</dbReference>
<proteinExistence type="predicted"/>
<organism evidence="1 2">
    <name type="scientific">Quadrisphaera setariae</name>
    <dbReference type="NCBI Taxonomy" id="2593304"/>
    <lineage>
        <taxon>Bacteria</taxon>
        <taxon>Bacillati</taxon>
        <taxon>Actinomycetota</taxon>
        <taxon>Actinomycetes</taxon>
        <taxon>Kineosporiales</taxon>
        <taxon>Kineosporiaceae</taxon>
        <taxon>Quadrisphaera</taxon>
    </lineage>
</organism>
<name>A0A5C8ZH42_9ACTN</name>
<comment type="caution">
    <text evidence="1">The sequence shown here is derived from an EMBL/GenBank/DDBJ whole genome shotgun (WGS) entry which is preliminary data.</text>
</comment>
<dbReference type="PANTHER" id="PTHR18901">
    <property type="entry name" value="2-DEOXYGLUCOSE-6-PHOSPHATE PHOSPHATASE 2"/>
    <property type="match status" value="1"/>
</dbReference>
<dbReference type="PANTHER" id="PTHR18901:SF38">
    <property type="entry name" value="PSEUDOURIDINE-5'-PHOSPHATASE"/>
    <property type="match status" value="1"/>
</dbReference>
<dbReference type="NCBIfam" id="TIGR01509">
    <property type="entry name" value="HAD-SF-IA-v3"/>
    <property type="match status" value="1"/>
</dbReference>
<dbReference type="OrthoDB" id="9797743at2"/>
<dbReference type="SUPFAM" id="SSF56784">
    <property type="entry name" value="HAD-like"/>
    <property type="match status" value="1"/>
</dbReference>
<dbReference type="AlphaFoldDB" id="A0A5C8ZH42"/>
<dbReference type="Gene3D" id="1.10.150.240">
    <property type="entry name" value="Putative phosphatase, domain 2"/>
    <property type="match status" value="1"/>
</dbReference>
<evidence type="ECO:0000313" key="1">
    <source>
        <dbReference type="EMBL" id="TXR56864.1"/>
    </source>
</evidence>
<dbReference type="InterPro" id="IPR023214">
    <property type="entry name" value="HAD_sf"/>
</dbReference>
<dbReference type="Gene3D" id="3.40.50.1000">
    <property type="entry name" value="HAD superfamily/HAD-like"/>
    <property type="match status" value="1"/>
</dbReference>
<reference evidence="1 2" key="1">
    <citation type="submission" date="2019-07" db="EMBL/GenBank/DDBJ databases">
        <title>Quadrisphaera sp. strain DD2A genome sequencing and assembly.</title>
        <authorList>
            <person name="Kim I."/>
        </authorList>
    </citation>
    <scope>NUCLEOTIDE SEQUENCE [LARGE SCALE GENOMIC DNA]</scope>
    <source>
        <strain evidence="1 2">DD2A</strain>
    </source>
</reference>
<dbReference type="InterPro" id="IPR006439">
    <property type="entry name" value="HAD-SF_hydro_IA"/>
</dbReference>
<gene>
    <name evidence="1" type="ORF">FMM08_07565</name>
</gene>
<dbReference type="InterPro" id="IPR041492">
    <property type="entry name" value="HAD_2"/>
</dbReference>
<dbReference type="CDD" id="cd07505">
    <property type="entry name" value="HAD_BPGM-like"/>
    <property type="match status" value="1"/>
</dbReference>